<evidence type="ECO:0000259" key="3">
    <source>
        <dbReference type="Pfam" id="PF13863"/>
    </source>
</evidence>
<dbReference type="RefSeq" id="XP_024940877.1">
    <property type="nucleotide sequence ID" value="XM_025085109.1"/>
</dbReference>
<dbReference type="GO" id="GO:0005856">
    <property type="term" value="C:cytoskeleton"/>
    <property type="evidence" value="ECO:0007669"/>
    <property type="project" value="UniProtKB-ARBA"/>
</dbReference>
<keyword evidence="5 6" id="KW-0966">Cell projection</keyword>
<accession>A0AAJ7RIB8</accession>
<dbReference type="Proteomes" id="UP000694920">
    <property type="component" value="Unplaced"/>
</dbReference>
<organism evidence="4 5">
    <name type="scientific">Cephus cinctus</name>
    <name type="common">Wheat stem sawfly</name>
    <dbReference type="NCBI Taxonomy" id="211228"/>
    <lineage>
        <taxon>Eukaryota</taxon>
        <taxon>Metazoa</taxon>
        <taxon>Ecdysozoa</taxon>
        <taxon>Arthropoda</taxon>
        <taxon>Hexapoda</taxon>
        <taxon>Insecta</taxon>
        <taxon>Pterygota</taxon>
        <taxon>Neoptera</taxon>
        <taxon>Endopterygota</taxon>
        <taxon>Hymenoptera</taxon>
        <taxon>Cephoidea</taxon>
        <taxon>Cephidae</taxon>
        <taxon>Cephus</taxon>
    </lineage>
</organism>
<feature type="region of interest" description="Disordered" evidence="2">
    <location>
        <begin position="92"/>
        <end position="112"/>
    </location>
</feature>
<evidence type="ECO:0000256" key="1">
    <source>
        <dbReference type="ARBA" id="ARBA00023054"/>
    </source>
</evidence>
<reference evidence="5 6" key="1">
    <citation type="submission" date="2025-04" db="UniProtKB">
        <authorList>
            <consortium name="RefSeq"/>
        </authorList>
    </citation>
    <scope>IDENTIFICATION</scope>
</reference>
<dbReference type="RefSeq" id="XP_024940876.1">
    <property type="nucleotide sequence ID" value="XM_025085108.1"/>
</dbReference>
<feature type="compositionally biased region" description="Basic residues" evidence="2">
    <location>
        <begin position="15"/>
        <end position="25"/>
    </location>
</feature>
<dbReference type="AlphaFoldDB" id="A0AAJ7RIB8"/>
<dbReference type="GeneID" id="107267908"/>
<feature type="compositionally biased region" description="Basic and acidic residues" evidence="2">
    <location>
        <begin position="95"/>
        <end position="111"/>
    </location>
</feature>
<evidence type="ECO:0000313" key="6">
    <source>
        <dbReference type="RefSeq" id="XP_024940877.1"/>
    </source>
</evidence>
<feature type="region of interest" description="Disordered" evidence="2">
    <location>
        <begin position="1"/>
        <end position="27"/>
    </location>
</feature>
<evidence type="ECO:0000313" key="4">
    <source>
        <dbReference type="Proteomes" id="UP000694920"/>
    </source>
</evidence>
<feature type="domain" description="DUF4200" evidence="3">
    <location>
        <begin position="172"/>
        <end position="287"/>
    </location>
</feature>
<keyword evidence="5 6" id="KW-0282">Flagellum</keyword>
<name>A0AAJ7RIB8_CEPCN</name>
<protein>
    <submittedName>
        <fullName evidence="5 6">Cilia- and flagella-associated protein 100</fullName>
    </submittedName>
</protein>
<sequence>MSDDSRPPSFSRVRQISRKVRPPVKLKKESIRPPTINEIIFHRRNVPRSRYYFTSGHEHCGKPRDVNTEQSPYAIPPNSSLFSYAQYCKGRKQRSFREPEKPTYKTGKSQETRGTCDILKRLQVQVEIEEDEAKVHKDMDKANAMTDIDPEYFTELRGRVIKDRSSLKKYVDDIREVLRTRLLAGQEKDDCIRIDQQFNEEQKRLDKIKRRYRQYVTGFEEFLSKDHEQSMEVLRKAEEQTNITDECSAKRNQLSKAYGQIRLDVYFWEEAWRMVKMCQKFLYQVSPLSWRIQHDLAHRNQNELVSAQDDDLFSRYKMADQVASLDSLIELFEQDIADAEPPQLYFEDPQDLLKVFRAMELQNLNALMHLESLAGPMAAIATTITEAENQIKSEIREIVEGIEDLEAAISWKESRAASLEEYANYLLYGIFRNLVCSEPVLNIRVFIEDTYESCVAPNDANLDSYTMMRSIEKVHEELNMQLDNLPHEVVQTCEKEGFRQEMKAMKEAEDAARKFELMHRLLAALQHIMEPPKPKKRSLVKRSAPIEPKIKEMPPAPPPTDEEMQILTFFTGYCPQENYENYRNQFPDDFDLTFRSRGYDLHENISQTDNKDCRIQHAINLPN</sequence>
<dbReference type="PANTHER" id="PTHR21683:SF3">
    <property type="entry name" value="CILIA AND FLAGELLA ASSOCIATED PROTEIN 100"/>
    <property type="match status" value="1"/>
</dbReference>
<dbReference type="InterPro" id="IPR051147">
    <property type="entry name" value="CFAP_domain-containing"/>
</dbReference>
<dbReference type="KEGG" id="ccin:107267908"/>
<keyword evidence="1" id="KW-0175">Coiled coil</keyword>
<evidence type="ECO:0000256" key="2">
    <source>
        <dbReference type="SAM" id="MobiDB-lite"/>
    </source>
</evidence>
<keyword evidence="5 6" id="KW-0969">Cilium</keyword>
<dbReference type="Pfam" id="PF13863">
    <property type="entry name" value="DUF4200"/>
    <property type="match status" value="1"/>
</dbReference>
<dbReference type="PANTHER" id="PTHR21683">
    <property type="entry name" value="COILED-COIL DOMAIN-CONTAINING PROTEIN 42 LIKE-2-LIKE-RELATED"/>
    <property type="match status" value="1"/>
</dbReference>
<gene>
    <name evidence="5 6" type="primary">LOC107267908</name>
</gene>
<keyword evidence="4" id="KW-1185">Reference proteome</keyword>
<dbReference type="InterPro" id="IPR025252">
    <property type="entry name" value="DUF4200"/>
</dbReference>
<evidence type="ECO:0000313" key="5">
    <source>
        <dbReference type="RefSeq" id="XP_024940876.1"/>
    </source>
</evidence>
<proteinExistence type="predicted"/>